<proteinExistence type="predicted"/>
<dbReference type="InterPro" id="IPR047197">
    <property type="entry name" value="THYN1-like_EVE"/>
</dbReference>
<dbReference type="EMBL" id="UINC01020354">
    <property type="protein sequence ID" value="SVA85558.1"/>
    <property type="molecule type" value="Genomic_DNA"/>
</dbReference>
<gene>
    <name evidence="2" type="ORF">METZ01_LOCUS138412</name>
</gene>
<organism evidence="2">
    <name type="scientific">marine metagenome</name>
    <dbReference type="NCBI Taxonomy" id="408172"/>
    <lineage>
        <taxon>unclassified sequences</taxon>
        <taxon>metagenomes</taxon>
        <taxon>ecological metagenomes</taxon>
    </lineage>
</organism>
<name>A0A381Z8G4_9ZZZZ</name>
<sequence>MGVEFHRSLFHDYTCAPSDNALLQERVMAYWLVKCEPHECSFDELRTRPNSTGYWRGVRNYQARNSIRDVMSKGDLAFFYHSNCDEPGIAGIVTIAAAGYPDPSQFDKKDKYYDEKSTEQEPRWYSFDVKWKKKLKTYVNLADLKSNKKLTEMKAVQKGQRLSIQPVTEKEWKEVCKMAEA</sequence>
<evidence type="ECO:0000313" key="2">
    <source>
        <dbReference type="EMBL" id="SVA85558.1"/>
    </source>
</evidence>
<dbReference type="Gene3D" id="3.10.590.10">
    <property type="entry name" value="ph1033 like domains"/>
    <property type="match status" value="1"/>
</dbReference>
<accession>A0A381Z8G4</accession>
<protein>
    <recommendedName>
        <fullName evidence="1">EVE domain-containing protein</fullName>
    </recommendedName>
</protein>
<dbReference type="Pfam" id="PF01878">
    <property type="entry name" value="EVE"/>
    <property type="match status" value="1"/>
</dbReference>
<evidence type="ECO:0000259" key="1">
    <source>
        <dbReference type="Pfam" id="PF01878"/>
    </source>
</evidence>
<dbReference type="InterPro" id="IPR002740">
    <property type="entry name" value="EVE_domain"/>
</dbReference>
<dbReference type="PANTHER" id="PTHR14087:SF7">
    <property type="entry name" value="THYMOCYTE NUCLEAR PROTEIN 1"/>
    <property type="match status" value="1"/>
</dbReference>
<dbReference type="SUPFAM" id="SSF88697">
    <property type="entry name" value="PUA domain-like"/>
    <property type="match status" value="1"/>
</dbReference>
<reference evidence="2" key="1">
    <citation type="submission" date="2018-05" db="EMBL/GenBank/DDBJ databases">
        <authorList>
            <person name="Lanie J.A."/>
            <person name="Ng W.-L."/>
            <person name="Kazmierczak K.M."/>
            <person name="Andrzejewski T.M."/>
            <person name="Davidsen T.M."/>
            <person name="Wayne K.J."/>
            <person name="Tettelin H."/>
            <person name="Glass J.I."/>
            <person name="Rusch D."/>
            <person name="Podicherti R."/>
            <person name="Tsui H.-C.T."/>
            <person name="Winkler M.E."/>
        </authorList>
    </citation>
    <scope>NUCLEOTIDE SEQUENCE</scope>
</reference>
<dbReference type="GO" id="GO:0005634">
    <property type="term" value="C:nucleus"/>
    <property type="evidence" value="ECO:0007669"/>
    <property type="project" value="TreeGrafter"/>
</dbReference>
<dbReference type="CDD" id="cd21133">
    <property type="entry name" value="EVE"/>
    <property type="match status" value="1"/>
</dbReference>
<feature type="domain" description="EVE" evidence="1">
    <location>
        <begin position="29"/>
        <end position="178"/>
    </location>
</feature>
<dbReference type="InterPro" id="IPR052181">
    <property type="entry name" value="5hmC_binding"/>
</dbReference>
<dbReference type="PANTHER" id="PTHR14087">
    <property type="entry name" value="THYMOCYTE NUCLEAR PROTEIN 1"/>
    <property type="match status" value="1"/>
</dbReference>
<dbReference type="AlphaFoldDB" id="A0A381Z8G4"/>
<dbReference type="InterPro" id="IPR015947">
    <property type="entry name" value="PUA-like_sf"/>
</dbReference>